<evidence type="ECO:0000256" key="1">
    <source>
        <dbReference type="SAM" id="Coils"/>
    </source>
</evidence>
<dbReference type="Gene3D" id="1.10.287.470">
    <property type="entry name" value="Helix hairpin bin"/>
    <property type="match status" value="1"/>
</dbReference>
<evidence type="ECO:0000259" key="4">
    <source>
        <dbReference type="Pfam" id="PF25963"/>
    </source>
</evidence>
<feature type="domain" description="p-hydroxybenzoic acid efflux pump subunit AaeA-like beta-barrel" evidence="4">
    <location>
        <begin position="256"/>
        <end position="338"/>
    </location>
</feature>
<feature type="coiled-coil region" evidence="1">
    <location>
        <begin position="163"/>
        <end position="197"/>
    </location>
</feature>
<evidence type="ECO:0000313" key="5">
    <source>
        <dbReference type="EMBL" id="MCF2515219.1"/>
    </source>
</evidence>
<keyword evidence="6" id="KW-1185">Reference proteome</keyword>
<accession>A0A9X1QMG5</accession>
<dbReference type="EMBL" id="JAKFGM010000002">
    <property type="protein sequence ID" value="MCF2515219.1"/>
    <property type="molecule type" value="Genomic_DNA"/>
</dbReference>
<dbReference type="Pfam" id="PF25917">
    <property type="entry name" value="BSH_RND"/>
    <property type="match status" value="1"/>
</dbReference>
<organism evidence="5 6">
    <name type="scientific">Sphingomonas cremea</name>
    <dbReference type="NCBI Taxonomy" id="2904799"/>
    <lineage>
        <taxon>Bacteria</taxon>
        <taxon>Pseudomonadati</taxon>
        <taxon>Pseudomonadota</taxon>
        <taxon>Alphaproteobacteria</taxon>
        <taxon>Sphingomonadales</taxon>
        <taxon>Sphingomonadaceae</taxon>
        <taxon>Sphingomonas</taxon>
    </lineage>
</organism>
<comment type="caution">
    <text evidence="5">The sequence shown here is derived from an EMBL/GenBank/DDBJ whole genome shotgun (WGS) entry which is preliminary data.</text>
</comment>
<dbReference type="AlphaFoldDB" id="A0A9X1QMG5"/>
<dbReference type="InterPro" id="IPR058625">
    <property type="entry name" value="MdtA-like_BSH"/>
</dbReference>
<dbReference type="RefSeq" id="WP_235067736.1">
    <property type="nucleotide sequence ID" value="NZ_JAKFGM010000002.1"/>
</dbReference>
<reference evidence="5" key="1">
    <citation type="submission" date="2022-01" db="EMBL/GenBank/DDBJ databases">
        <authorList>
            <person name="Jo J.-H."/>
            <person name="Im W.-T."/>
        </authorList>
    </citation>
    <scope>NUCLEOTIDE SEQUENCE</scope>
    <source>
        <strain evidence="5">G124</strain>
    </source>
</reference>
<feature type="transmembrane region" description="Helical" evidence="2">
    <location>
        <begin position="30"/>
        <end position="47"/>
    </location>
</feature>
<keyword evidence="1" id="KW-0175">Coiled coil</keyword>
<keyword evidence="2" id="KW-0812">Transmembrane</keyword>
<protein>
    <submittedName>
        <fullName evidence="5">HlyD family secretion protein</fullName>
    </submittedName>
</protein>
<gene>
    <name evidence="5" type="ORF">LVY65_09115</name>
</gene>
<keyword evidence="2" id="KW-0472">Membrane</keyword>
<dbReference type="Gene3D" id="2.40.30.170">
    <property type="match status" value="1"/>
</dbReference>
<name>A0A9X1QMG5_9SPHN</name>
<feature type="domain" description="Multidrug resistance protein MdtA-like barrel-sandwich hybrid" evidence="3">
    <location>
        <begin position="65"/>
        <end position="244"/>
    </location>
</feature>
<dbReference type="InterPro" id="IPR058634">
    <property type="entry name" value="AaeA-lik-b-barrel"/>
</dbReference>
<dbReference type="SUPFAM" id="SSF111369">
    <property type="entry name" value="HlyD-like secretion proteins"/>
    <property type="match status" value="2"/>
</dbReference>
<sequence length="379" mass="40492">MTAPEDTREVAVADSEQVVAAAPANPARKIILISLCVLLLLYIYHVAADRITPYTSQATVDTLLVQIAPEVTGQVIEVGVKDNGPVKKGQVMFRVDPEPFQIALRKAEADLAVALQGAEVSAVEIGVAKAALQKQRVDLAASRQLGKIVIDLVDQRALAETQAIRARADISKTQADVQKAEAELERARQNLGAAGYDNPNVKQAVAAIQQARLNLTNSTVIAPADGVVTNLRLSAGQYVNQGQPLLSFIEYGPRWISAAMRENQLGNLEPGDKVVVALDDNPGKLFQGRVDSIGWGIAQGGEAPTGQLPDVQAANGWLREPQRFPVRIVLTPTDDGTAALAFGRSGAQANVMVFTDGGSILNPIGRLYMRIIALLSYLR</sequence>
<proteinExistence type="predicted"/>
<dbReference type="Proteomes" id="UP001139410">
    <property type="component" value="Unassembled WGS sequence"/>
</dbReference>
<dbReference type="InterPro" id="IPR050393">
    <property type="entry name" value="MFP_Efflux_Pump"/>
</dbReference>
<dbReference type="Pfam" id="PF25963">
    <property type="entry name" value="Beta-barrel_AAEA"/>
    <property type="match status" value="1"/>
</dbReference>
<dbReference type="PANTHER" id="PTHR30367">
    <property type="entry name" value="P-HYDROXYBENZOIC ACID EFFLUX PUMP SUBUNIT AAEA-RELATED"/>
    <property type="match status" value="1"/>
</dbReference>
<keyword evidence="2" id="KW-1133">Transmembrane helix</keyword>
<evidence type="ECO:0000256" key="2">
    <source>
        <dbReference type="SAM" id="Phobius"/>
    </source>
</evidence>
<dbReference type="PANTHER" id="PTHR30367:SF6">
    <property type="entry name" value="SECRETION PROTEIN-RELATED"/>
    <property type="match status" value="1"/>
</dbReference>
<evidence type="ECO:0000313" key="6">
    <source>
        <dbReference type="Proteomes" id="UP001139410"/>
    </source>
</evidence>
<dbReference type="Gene3D" id="2.40.50.100">
    <property type="match status" value="1"/>
</dbReference>
<evidence type="ECO:0000259" key="3">
    <source>
        <dbReference type="Pfam" id="PF25917"/>
    </source>
</evidence>